<dbReference type="EMBL" id="OV696703">
    <property type="protein sequence ID" value="CAH1250676.1"/>
    <property type="molecule type" value="Genomic_DNA"/>
</dbReference>
<feature type="region of interest" description="Disordered" evidence="1">
    <location>
        <begin position="578"/>
        <end position="598"/>
    </location>
</feature>
<dbReference type="AlphaFoldDB" id="A0A8K0EJ31"/>
<organism evidence="2 3">
    <name type="scientific">Branchiostoma lanceolatum</name>
    <name type="common">Common lancelet</name>
    <name type="synonym">Amphioxus lanceolatum</name>
    <dbReference type="NCBI Taxonomy" id="7740"/>
    <lineage>
        <taxon>Eukaryota</taxon>
        <taxon>Metazoa</taxon>
        <taxon>Chordata</taxon>
        <taxon>Cephalochordata</taxon>
        <taxon>Leptocardii</taxon>
        <taxon>Amphioxiformes</taxon>
        <taxon>Branchiostomatidae</taxon>
        <taxon>Branchiostoma</taxon>
    </lineage>
</organism>
<evidence type="ECO:0000313" key="3">
    <source>
        <dbReference type="Proteomes" id="UP000838412"/>
    </source>
</evidence>
<reference evidence="2" key="1">
    <citation type="submission" date="2022-01" db="EMBL/GenBank/DDBJ databases">
        <authorList>
            <person name="Braso-Vives M."/>
        </authorList>
    </citation>
    <scope>NUCLEOTIDE SEQUENCE</scope>
</reference>
<gene>
    <name evidence="2" type="primary">Hypp8896</name>
    <name evidence="2" type="ORF">BLAG_LOCUS11318</name>
</gene>
<name>A0A8K0EJ31_BRALA</name>
<sequence length="699" mass="77779">MGDKDGKIRLRLAEDIINDQVGGAGWMYLDIALQMDKYSPKTVLVKTKWSDQQGKIVLEPKAQEKTSNYLGPKDPNAAQTLHDVSVKTYKKEVSWKQTYSYERSVSGNVSLKAVEAVGFSAEGSKTNKRRVKTTCTDLEHRSVDIEDLRSALSALTAQTSAEGIRNETSFLVVTDVLVAGEVSIVETRDSKKDGKVSVAAQVHEVGVGAGGGTSKETAASLERRNTNIILAIKLARVHYDEEGTINRDGVLAGGSYDGNYTVGVGDDDRERHYAVKILAKRLGVNKNTFEIQVDLIGRQNHAEVNVPQDICQNGLYQTRKSHPAGPELLPLKGILVSMSRKRKNFLARLMPRVTSNSNDIMMSKVLVTDLEQDKTYVCPCIQETAITDGYNFQWFDCKEWREAFAAQEFPVTIDGKSCNVYEEDPIFRVFGDQPFSDVGRGEPYDMDELQLKFEACQVTLRVGEDERIDTLPEKVLSLLAVFKGGQMVTDLDQLVCDMDAMSMAIKENAAQGDHNTLNVMHDGKVITDLAQTYRQLGIHATAHVQLQSWDPENPPVVPTIEELEKVNRMIDRLIQELERVEQGEDDEDDKDNEKQPEERDWDIVRSILWRHLELQEGDEDANFLLYRNNDFDRSALQSSYQELEDGDPDIPPEALKMLIRAVGENSVAGEVLQTILEAASERQGEGGTEGASGGSESAP</sequence>
<proteinExistence type="predicted"/>
<accession>A0A8K0EJ31</accession>
<evidence type="ECO:0000256" key="1">
    <source>
        <dbReference type="SAM" id="MobiDB-lite"/>
    </source>
</evidence>
<keyword evidence="3" id="KW-1185">Reference proteome</keyword>
<evidence type="ECO:0000313" key="2">
    <source>
        <dbReference type="EMBL" id="CAH1250676.1"/>
    </source>
</evidence>
<dbReference type="Proteomes" id="UP000838412">
    <property type="component" value="Chromosome 18"/>
</dbReference>
<protein>
    <submittedName>
        <fullName evidence="2">Hypp8896 protein</fullName>
    </submittedName>
</protein>
<feature type="region of interest" description="Disordered" evidence="1">
    <location>
        <begin position="677"/>
        <end position="699"/>
    </location>
</feature>